<keyword evidence="4" id="KW-1185">Reference proteome</keyword>
<feature type="compositionally biased region" description="Acidic residues" evidence="1">
    <location>
        <begin position="286"/>
        <end position="295"/>
    </location>
</feature>
<dbReference type="Proteomes" id="UP000053477">
    <property type="component" value="Unassembled WGS sequence"/>
</dbReference>
<feature type="domain" description="DUF6532" evidence="2">
    <location>
        <begin position="721"/>
        <end position="939"/>
    </location>
</feature>
<feature type="compositionally biased region" description="Acidic residues" evidence="1">
    <location>
        <begin position="220"/>
        <end position="229"/>
    </location>
</feature>
<feature type="compositionally biased region" description="Basic and acidic residues" evidence="1">
    <location>
        <begin position="194"/>
        <end position="213"/>
    </location>
</feature>
<protein>
    <recommendedName>
        <fullName evidence="2">DUF6532 domain-containing protein</fullName>
    </recommendedName>
</protein>
<feature type="region of interest" description="Disordered" evidence="1">
    <location>
        <begin position="648"/>
        <end position="701"/>
    </location>
</feature>
<reference evidence="3 4" key="1">
    <citation type="submission" date="2015-04" db="EMBL/GenBank/DDBJ databases">
        <title>Complete genome sequence of Schizopora paradoxa KUC8140, a cosmopolitan wood degrader in East Asia.</title>
        <authorList>
            <consortium name="DOE Joint Genome Institute"/>
            <person name="Min B."/>
            <person name="Park H."/>
            <person name="Jang Y."/>
            <person name="Kim J.-J."/>
            <person name="Kim K.H."/>
            <person name="Pangilinan J."/>
            <person name="Lipzen A."/>
            <person name="Riley R."/>
            <person name="Grigoriev I.V."/>
            <person name="Spatafora J.W."/>
            <person name="Choi I.-G."/>
        </authorList>
    </citation>
    <scope>NUCLEOTIDE SEQUENCE [LARGE SCALE GENOMIC DNA]</scope>
    <source>
        <strain evidence="3 4">KUC8140</strain>
    </source>
</reference>
<feature type="compositionally biased region" description="Low complexity" evidence="1">
    <location>
        <begin position="996"/>
        <end position="1005"/>
    </location>
</feature>
<proteinExistence type="predicted"/>
<dbReference type="Pfam" id="PF20149">
    <property type="entry name" value="DUF6532"/>
    <property type="match status" value="1"/>
</dbReference>
<feature type="region of interest" description="Disordered" evidence="1">
    <location>
        <begin position="978"/>
        <end position="1005"/>
    </location>
</feature>
<organism evidence="3 4">
    <name type="scientific">Schizopora paradoxa</name>
    <dbReference type="NCBI Taxonomy" id="27342"/>
    <lineage>
        <taxon>Eukaryota</taxon>
        <taxon>Fungi</taxon>
        <taxon>Dikarya</taxon>
        <taxon>Basidiomycota</taxon>
        <taxon>Agaricomycotina</taxon>
        <taxon>Agaricomycetes</taxon>
        <taxon>Hymenochaetales</taxon>
        <taxon>Schizoporaceae</taxon>
        <taxon>Schizopora</taxon>
    </lineage>
</organism>
<name>A0A0H2R142_9AGAM</name>
<feature type="region of interest" description="Disordered" evidence="1">
    <location>
        <begin position="81"/>
        <end position="115"/>
    </location>
</feature>
<feature type="compositionally biased region" description="Basic and acidic residues" evidence="1">
    <location>
        <begin position="549"/>
        <end position="558"/>
    </location>
</feature>
<dbReference type="EMBL" id="KQ086301">
    <property type="protein sequence ID" value="KLO05490.1"/>
    <property type="molecule type" value="Genomic_DNA"/>
</dbReference>
<feature type="compositionally biased region" description="Polar residues" evidence="1">
    <location>
        <begin position="96"/>
        <end position="115"/>
    </location>
</feature>
<dbReference type="AlphaFoldDB" id="A0A0H2R142"/>
<accession>A0A0H2R142</accession>
<gene>
    <name evidence="3" type="ORF">SCHPADRAFT_896217</name>
</gene>
<dbReference type="InterPro" id="IPR045341">
    <property type="entry name" value="DUF6532"/>
</dbReference>
<dbReference type="STRING" id="27342.A0A0H2R142"/>
<dbReference type="InParanoid" id="A0A0H2R142"/>
<evidence type="ECO:0000259" key="2">
    <source>
        <dbReference type="Pfam" id="PF20149"/>
    </source>
</evidence>
<feature type="compositionally biased region" description="Basic and acidic residues" evidence="1">
    <location>
        <begin position="81"/>
        <end position="90"/>
    </location>
</feature>
<evidence type="ECO:0000256" key="1">
    <source>
        <dbReference type="SAM" id="MobiDB-lite"/>
    </source>
</evidence>
<feature type="compositionally biased region" description="Acidic residues" evidence="1">
    <location>
        <begin position="986"/>
        <end position="995"/>
    </location>
</feature>
<feature type="region of interest" description="Disordered" evidence="1">
    <location>
        <begin position="149"/>
        <end position="337"/>
    </location>
</feature>
<feature type="compositionally biased region" description="Basic residues" evidence="1">
    <location>
        <begin position="672"/>
        <end position="684"/>
    </location>
</feature>
<sequence>MPKAPRARATFTNLRAASSSVTRHSSRLRGDVTSPLQSLPYYKPKKQKNVVNKENLVYEKVEKTQKIAQETEDGQVVHEQIEQPKSDNGRKALSTKFEQTPISTRSTRDQSVGGLSNFTTDTNGSNALNFLPQTSNILAAFNVMKNRDESELSYQSTPKKNISPKPESQSENLDQGDAMDNDAVQSEAEDRDLDAERAEAERKKLKAFEDWRVQVHTSESEDADEEEEAASVANGGEDDGNTDAGKYNAEGAEHEPIDHGSPDGEPSTPVRKGKQPRLTEAGSVILDEEDSVDDGDSFHGFDDDGDQHACNGCEGDNESGEDGEDGMNGGEASEGDNTFTMAILRRSPRKHGETVLTDLRSCLRQGQKFSDVMFGALMERGNKERAGRYRTHLKELLKDGRVTEVISRKEGGIEQITAAAAMTTDSDQSEVIDEPTTPKADNAKAASRKSGKSSAAAKQRLGRGPYVNGEVEDEDESPMKASGVKKIVARERKKLNTLDSESEGDIGVVKPRPSSYVPIPEYDVVDNHTKKQYTLQSRPKKKPSQPPAEKVHPRRSVEKLPQPPTPPPRPPAEKPPRKQIVVQSNRADEAMNQNHQLPSANHVLSDNGRKKRKNHAPEFDQAAKRKKLNHVMEKIQTAKRVARELMEAEDNDDMEADEEVDDVVDGNNLSGRKNKRRKGRNKKGKGAEQEAADVANPDKKSPLPHQIGFYSGLALKILRLALTFFHLFLLTKNGFPDVTEQYKQAKACYKAACRMILGLNYKERMPQYTKGMSKMIRDQTWQLRNKIKRFSEHIVDTHYGLHPPPEVYMKGVEGKYGAKIKNKRKEAFIRHRVLKLLDKETAPFLWGEIKKEDYPFAHPAIVELIGNLIFCPEHNDKPLAAVDLEAFAPIPPPLIAYAATGLNFGLEAYKSGKRTKSKNFTEKGNKYFYKTMQRNLRRMATSDSRPGDLETVQDMILEHGCILLEGHTTCDEERTCGPFIPSSDAEITDSEEENYESSSSSSDSE</sequence>
<feature type="compositionally biased region" description="Basic and acidic residues" evidence="1">
    <location>
        <begin position="251"/>
        <end position="262"/>
    </location>
</feature>
<feature type="compositionally biased region" description="Acidic residues" evidence="1">
    <location>
        <begin position="648"/>
        <end position="664"/>
    </location>
</feature>
<evidence type="ECO:0000313" key="3">
    <source>
        <dbReference type="EMBL" id="KLO05490.1"/>
    </source>
</evidence>
<feature type="region of interest" description="Disordered" evidence="1">
    <location>
        <begin position="1"/>
        <end position="39"/>
    </location>
</feature>
<dbReference type="OrthoDB" id="3268553at2759"/>
<feature type="region of interest" description="Disordered" evidence="1">
    <location>
        <begin position="419"/>
        <end position="628"/>
    </location>
</feature>
<feature type="compositionally biased region" description="Pro residues" evidence="1">
    <location>
        <begin position="561"/>
        <end position="570"/>
    </location>
</feature>
<feature type="compositionally biased region" description="Polar residues" evidence="1">
    <location>
        <begin position="581"/>
        <end position="604"/>
    </location>
</feature>
<feature type="compositionally biased region" description="Acidic residues" evidence="1">
    <location>
        <begin position="315"/>
        <end position="325"/>
    </location>
</feature>
<feature type="compositionally biased region" description="Polar residues" evidence="1">
    <location>
        <begin position="152"/>
        <end position="173"/>
    </location>
</feature>
<feature type="compositionally biased region" description="Polar residues" evidence="1">
    <location>
        <begin position="10"/>
        <end position="23"/>
    </location>
</feature>
<evidence type="ECO:0000313" key="4">
    <source>
        <dbReference type="Proteomes" id="UP000053477"/>
    </source>
</evidence>